<dbReference type="Gene3D" id="3.20.20.30">
    <property type="entry name" value="Luciferase-like domain"/>
    <property type="match status" value="1"/>
</dbReference>
<organism evidence="3 4">
    <name type="scientific">Mycobacterium scrofulaceum</name>
    <dbReference type="NCBI Taxonomy" id="1783"/>
    <lineage>
        <taxon>Bacteria</taxon>
        <taxon>Bacillati</taxon>
        <taxon>Actinomycetota</taxon>
        <taxon>Actinomycetes</taxon>
        <taxon>Mycobacteriales</taxon>
        <taxon>Mycobacteriaceae</taxon>
        <taxon>Mycobacterium</taxon>
    </lineage>
</organism>
<keyword evidence="1" id="KW-0560">Oxidoreductase</keyword>
<dbReference type="InterPro" id="IPR036661">
    <property type="entry name" value="Luciferase-like_sf"/>
</dbReference>
<sequence length="306" mass="31965">MSDTVADAVVDATRKALGPVGVCLPVSFTDTPSADTLRETAHRLERAGYGAAWTNEVIGKDALVQLGMLLADTERMVFGTCIANIWARPAQTMHAAAAQLAQAYPGRLVLGIGIGYPEQAASVGRQFGRPLSTMRDYLEGMKAPTWPPAPDAPYARIVAANGPKMLALARDLADGALPAGLPHEFTAQARGVLGPDKLLVIGLSVVRDIQAARESVSASLTVPSYASRLAGLGYSSRDIDEISDRLVNSAVAHGHPANIARSIREHLAAGADHVLLLPPVGGEFNAAVEHLEELGPALAGLEPAVP</sequence>
<dbReference type="Proteomes" id="UP000092207">
    <property type="component" value="Unassembled WGS sequence"/>
</dbReference>
<dbReference type="RefSeq" id="WP_067309476.1">
    <property type="nucleotide sequence ID" value="NZ_LZJY01000357.1"/>
</dbReference>
<dbReference type="GO" id="GO:0016705">
    <property type="term" value="F:oxidoreductase activity, acting on paired donors, with incorporation or reduction of molecular oxygen"/>
    <property type="evidence" value="ECO:0007669"/>
    <property type="project" value="InterPro"/>
</dbReference>
<dbReference type="EMBL" id="LZJY01000357">
    <property type="protein sequence ID" value="OBH90458.1"/>
    <property type="molecule type" value="Genomic_DNA"/>
</dbReference>
<dbReference type="PANTHER" id="PTHR43244">
    <property type="match status" value="1"/>
</dbReference>
<evidence type="ECO:0000259" key="2">
    <source>
        <dbReference type="Pfam" id="PF00296"/>
    </source>
</evidence>
<gene>
    <name evidence="3" type="ORF">A5679_02405</name>
</gene>
<evidence type="ECO:0000313" key="3">
    <source>
        <dbReference type="EMBL" id="OBH90458.1"/>
    </source>
</evidence>
<dbReference type="PANTHER" id="PTHR43244:SF1">
    <property type="entry name" value="5,10-METHYLENETETRAHYDROMETHANOPTERIN REDUCTASE"/>
    <property type="match status" value="1"/>
</dbReference>
<proteinExistence type="predicted"/>
<name>A0A1A2UN98_MYCSC</name>
<evidence type="ECO:0000256" key="1">
    <source>
        <dbReference type="ARBA" id="ARBA00023002"/>
    </source>
</evidence>
<protein>
    <recommendedName>
        <fullName evidence="2">Luciferase-like domain-containing protein</fullName>
    </recommendedName>
</protein>
<feature type="domain" description="Luciferase-like" evidence="2">
    <location>
        <begin position="31"/>
        <end position="189"/>
    </location>
</feature>
<comment type="caution">
    <text evidence="3">The sequence shown here is derived from an EMBL/GenBank/DDBJ whole genome shotgun (WGS) entry which is preliminary data.</text>
</comment>
<dbReference type="InterPro" id="IPR011251">
    <property type="entry name" value="Luciferase-like_dom"/>
</dbReference>
<dbReference type="SUPFAM" id="SSF51679">
    <property type="entry name" value="Bacterial luciferase-like"/>
    <property type="match status" value="1"/>
</dbReference>
<dbReference type="AlphaFoldDB" id="A0A1A2UN98"/>
<dbReference type="Pfam" id="PF00296">
    <property type="entry name" value="Bac_luciferase"/>
    <property type="match status" value="1"/>
</dbReference>
<accession>A0A1A2UN98</accession>
<dbReference type="InterPro" id="IPR050564">
    <property type="entry name" value="F420-G6PD/mer"/>
</dbReference>
<reference evidence="3 4" key="1">
    <citation type="submission" date="2016-06" db="EMBL/GenBank/DDBJ databases">
        <authorList>
            <person name="Kjaerup R.B."/>
            <person name="Dalgaard T.S."/>
            <person name="Juul-Madsen H.R."/>
        </authorList>
    </citation>
    <scope>NUCLEOTIDE SEQUENCE [LARGE SCALE GENOMIC DNA]</scope>
    <source>
        <strain evidence="3 4">E2838</strain>
    </source>
</reference>
<evidence type="ECO:0000313" key="4">
    <source>
        <dbReference type="Proteomes" id="UP000092207"/>
    </source>
</evidence>